<dbReference type="PROSITE" id="PS50157">
    <property type="entry name" value="ZINC_FINGER_C2H2_2"/>
    <property type="match status" value="1"/>
</dbReference>
<dbReference type="Pfam" id="PF00096">
    <property type="entry name" value="zf-C2H2"/>
    <property type="match status" value="1"/>
</dbReference>
<dbReference type="InterPro" id="IPR013087">
    <property type="entry name" value="Znf_C2H2_type"/>
</dbReference>
<accession>A0AAV5TYX7</accession>
<organism evidence="4 5">
    <name type="scientific">Pristionchus entomophagus</name>
    <dbReference type="NCBI Taxonomy" id="358040"/>
    <lineage>
        <taxon>Eukaryota</taxon>
        <taxon>Metazoa</taxon>
        <taxon>Ecdysozoa</taxon>
        <taxon>Nematoda</taxon>
        <taxon>Chromadorea</taxon>
        <taxon>Rhabditida</taxon>
        <taxon>Rhabditina</taxon>
        <taxon>Diplogasteromorpha</taxon>
        <taxon>Diplogasteroidea</taxon>
        <taxon>Neodiplogasteridae</taxon>
        <taxon>Pristionchus</taxon>
    </lineage>
</organism>
<dbReference type="EMBL" id="BTSX01000005">
    <property type="protein sequence ID" value="GMS99382.1"/>
    <property type="molecule type" value="Genomic_DNA"/>
</dbReference>
<keyword evidence="1" id="KW-0862">Zinc</keyword>
<keyword evidence="1" id="KW-0863">Zinc-finger</keyword>
<dbReference type="GO" id="GO:0008270">
    <property type="term" value="F:zinc ion binding"/>
    <property type="evidence" value="ECO:0007669"/>
    <property type="project" value="UniProtKB-KW"/>
</dbReference>
<proteinExistence type="predicted"/>
<feature type="region of interest" description="Disordered" evidence="2">
    <location>
        <begin position="160"/>
        <end position="213"/>
    </location>
</feature>
<evidence type="ECO:0000256" key="2">
    <source>
        <dbReference type="SAM" id="MobiDB-lite"/>
    </source>
</evidence>
<feature type="region of interest" description="Disordered" evidence="2">
    <location>
        <begin position="110"/>
        <end position="142"/>
    </location>
</feature>
<feature type="compositionally biased region" description="Basic and acidic residues" evidence="2">
    <location>
        <begin position="130"/>
        <end position="142"/>
    </location>
</feature>
<evidence type="ECO:0000256" key="1">
    <source>
        <dbReference type="PROSITE-ProRule" id="PRU00042"/>
    </source>
</evidence>
<dbReference type="InterPro" id="IPR036236">
    <property type="entry name" value="Znf_C2H2_sf"/>
</dbReference>
<protein>
    <recommendedName>
        <fullName evidence="3">C2H2-type domain-containing protein</fullName>
    </recommendedName>
</protein>
<evidence type="ECO:0000313" key="5">
    <source>
        <dbReference type="Proteomes" id="UP001432027"/>
    </source>
</evidence>
<name>A0AAV5TYX7_9BILA</name>
<feature type="domain" description="C2H2-type" evidence="3">
    <location>
        <begin position="216"/>
        <end position="243"/>
    </location>
</feature>
<dbReference type="SUPFAM" id="SSF57667">
    <property type="entry name" value="beta-beta-alpha zinc fingers"/>
    <property type="match status" value="1"/>
</dbReference>
<keyword evidence="5" id="KW-1185">Reference proteome</keyword>
<feature type="compositionally biased region" description="Polar residues" evidence="2">
    <location>
        <begin position="160"/>
        <end position="173"/>
    </location>
</feature>
<evidence type="ECO:0000259" key="3">
    <source>
        <dbReference type="PROSITE" id="PS50157"/>
    </source>
</evidence>
<feature type="compositionally biased region" description="Polar residues" evidence="2">
    <location>
        <begin position="114"/>
        <end position="123"/>
    </location>
</feature>
<dbReference type="Gene3D" id="3.30.160.60">
    <property type="entry name" value="Classic Zinc Finger"/>
    <property type="match status" value="1"/>
</dbReference>
<dbReference type="AlphaFoldDB" id="A0AAV5TYX7"/>
<evidence type="ECO:0000313" key="4">
    <source>
        <dbReference type="EMBL" id="GMS99382.1"/>
    </source>
</evidence>
<reference evidence="4" key="1">
    <citation type="submission" date="2023-10" db="EMBL/GenBank/DDBJ databases">
        <title>Genome assembly of Pristionchus species.</title>
        <authorList>
            <person name="Yoshida K."/>
            <person name="Sommer R.J."/>
        </authorList>
    </citation>
    <scope>NUCLEOTIDE SEQUENCE</scope>
    <source>
        <strain evidence="4">RS0144</strain>
    </source>
</reference>
<dbReference type="Proteomes" id="UP001432027">
    <property type="component" value="Unassembled WGS sequence"/>
</dbReference>
<gene>
    <name evidence="4" type="ORF">PENTCL1PPCAC_21557</name>
</gene>
<keyword evidence="1" id="KW-0479">Metal-binding</keyword>
<dbReference type="SMART" id="SM00355">
    <property type="entry name" value="ZnF_C2H2"/>
    <property type="match status" value="2"/>
</dbReference>
<sequence length="292" mass="32911">MSIQAFTMSYKDKIGNVVQKALESLLAVAKNSDNVEELDFVAKSLESERLLIKEWDKRRNDPVRDSLYDVCESIEMALQCIIDRKKSGKQEDEQGLNLKREIIPEEDSVELIDQNGTAGNNVETPAEEFEDHKVFEPARNDPLELRDMSDLEASEPQLDMPTTSAHLSSNQYHTKLESGSGLGQAETPAFDNPPESPSTPKRTKSKGPLGTPKRIYKCDDCDMTFKTQPSLKRHIDMSSGNYPFKCQACNIGFFAKPQNSRHMSHQNRQEGQTSSPDLQYLLFSTTANWQST</sequence>
<comment type="caution">
    <text evidence="4">The sequence shown here is derived from an EMBL/GenBank/DDBJ whole genome shotgun (WGS) entry which is preliminary data.</text>
</comment>